<dbReference type="InterPro" id="IPR051406">
    <property type="entry name" value="PLD_domain"/>
</dbReference>
<dbReference type="RefSeq" id="WP_045364530.1">
    <property type="nucleotide sequence ID" value="NZ_AP018150.1"/>
</dbReference>
<organism evidence="7 8">
    <name type="scientific">Mycoavidus cysteinexigens</name>
    <dbReference type="NCBI Taxonomy" id="1553431"/>
    <lineage>
        <taxon>Bacteria</taxon>
        <taxon>Pseudomonadati</taxon>
        <taxon>Pseudomonadota</taxon>
        <taxon>Betaproteobacteria</taxon>
        <taxon>Burkholderiales</taxon>
        <taxon>Burkholderiaceae</taxon>
        <taxon>Mycoavidus</taxon>
    </lineage>
</organism>
<dbReference type="Gene3D" id="3.30.870.10">
    <property type="entry name" value="Endonuclease Chain A"/>
    <property type="match status" value="1"/>
</dbReference>
<accession>A0A2Z6EXL7</accession>
<dbReference type="InterPro" id="IPR025202">
    <property type="entry name" value="PLD-like_dom"/>
</dbReference>
<evidence type="ECO:0000256" key="4">
    <source>
        <dbReference type="ARBA" id="ARBA00022801"/>
    </source>
</evidence>
<keyword evidence="8" id="KW-1185">Reference proteome</keyword>
<dbReference type="PANTHER" id="PTHR43856">
    <property type="entry name" value="CARDIOLIPIN HYDROLASE"/>
    <property type="match status" value="1"/>
</dbReference>
<dbReference type="GO" id="GO:0004630">
    <property type="term" value="F:phospholipase D activity"/>
    <property type="evidence" value="ECO:0007669"/>
    <property type="project" value="UniProtKB-EC"/>
</dbReference>
<dbReference type="CDD" id="cd09170">
    <property type="entry name" value="PLDc_Nuc"/>
    <property type="match status" value="1"/>
</dbReference>
<name>A0A2Z6EXL7_9BURK</name>
<dbReference type="PANTHER" id="PTHR43856:SF1">
    <property type="entry name" value="MITOCHONDRIAL CARDIOLIPIN HYDROLASE"/>
    <property type="match status" value="1"/>
</dbReference>
<sequence>MKLFFSLSGLLVLVASLVTASDARGPVAYTPPLVLKAQGTMQAAFVPRDDVEGLIVDALQGARKQVLVQAYLLSNKRIIQALMKAHERGVEVRILVDAGRLEEGRDARITALAKAGIWVRREVKYRNAHNKIIIIDANSAHSVLITGSFNFTHAAQRKNAENMLIIRDFPALVHEYAKNWQRHADSALTY</sequence>
<keyword evidence="4" id="KW-0378">Hydrolase</keyword>
<evidence type="ECO:0000256" key="3">
    <source>
        <dbReference type="ARBA" id="ARBA00012027"/>
    </source>
</evidence>
<proteinExistence type="inferred from homology"/>
<dbReference type="EC" id="3.1.4.4" evidence="3"/>
<dbReference type="Proteomes" id="UP000282597">
    <property type="component" value="Chromosome"/>
</dbReference>
<dbReference type="GO" id="GO:0016042">
    <property type="term" value="P:lipid catabolic process"/>
    <property type="evidence" value="ECO:0007669"/>
    <property type="project" value="UniProtKB-KW"/>
</dbReference>
<evidence type="ECO:0000256" key="5">
    <source>
        <dbReference type="ARBA" id="ARBA00022963"/>
    </source>
</evidence>
<dbReference type="EMBL" id="AP018150">
    <property type="protein sequence ID" value="BBE10186.1"/>
    <property type="molecule type" value="Genomic_DNA"/>
</dbReference>
<dbReference type="GO" id="GO:0006793">
    <property type="term" value="P:phosphorus metabolic process"/>
    <property type="evidence" value="ECO:0007669"/>
    <property type="project" value="UniProtKB-ARBA"/>
</dbReference>
<dbReference type="GO" id="GO:0016891">
    <property type="term" value="F:RNA endonuclease activity producing 5'-phosphomonoesters, hydrolytic mechanism"/>
    <property type="evidence" value="ECO:0007669"/>
    <property type="project" value="TreeGrafter"/>
</dbReference>
<reference evidence="7 8" key="1">
    <citation type="journal article" date="2018" name="Microbes Environ.">
        <title>Comparative Genomic Insights into Endofungal Lifestyles of Two Bacterial Endosymbionts, Mycoavidus cysteinexigens and Burkholderia rhizoxinica.</title>
        <authorList>
            <person name="Sharmin D."/>
            <person name="Guo Y."/>
            <person name="Nishizawa T."/>
            <person name="Ohshima S."/>
            <person name="Sato Y."/>
            <person name="Takashima Y."/>
            <person name="Narisawa K."/>
            <person name="Ohta H."/>
        </authorList>
    </citation>
    <scope>NUCLEOTIDE SEQUENCE [LARGE SCALE GENOMIC DNA]</scope>
    <source>
        <strain evidence="7 8">B1-EB</strain>
    </source>
</reference>
<gene>
    <name evidence="7" type="ORF">MCB1EB_2025</name>
</gene>
<dbReference type="AlphaFoldDB" id="A0A2Z6EXL7"/>
<comment type="similarity">
    <text evidence="2">Belongs to the phospholipase D family.</text>
</comment>
<evidence type="ECO:0000313" key="8">
    <source>
        <dbReference type="Proteomes" id="UP000282597"/>
    </source>
</evidence>
<evidence type="ECO:0000256" key="1">
    <source>
        <dbReference type="ARBA" id="ARBA00000798"/>
    </source>
</evidence>
<dbReference type="Pfam" id="PF13091">
    <property type="entry name" value="PLDc_2"/>
    <property type="match status" value="1"/>
</dbReference>
<comment type="catalytic activity">
    <reaction evidence="1">
        <text>a 1,2-diacyl-sn-glycero-3-phosphocholine + H2O = a 1,2-diacyl-sn-glycero-3-phosphate + choline + H(+)</text>
        <dbReference type="Rhea" id="RHEA:14445"/>
        <dbReference type="ChEBI" id="CHEBI:15354"/>
        <dbReference type="ChEBI" id="CHEBI:15377"/>
        <dbReference type="ChEBI" id="CHEBI:15378"/>
        <dbReference type="ChEBI" id="CHEBI:57643"/>
        <dbReference type="ChEBI" id="CHEBI:58608"/>
        <dbReference type="EC" id="3.1.4.4"/>
    </reaction>
</comment>
<keyword evidence="5" id="KW-0442">Lipid degradation</keyword>
<keyword evidence="6" id="KW-0443">Lipid metabolism</keyword>
<dbReference type="KEGG" id="mcys:MCB1EB_2025"/>
<dbReference type="InterPro" id="IPR001736">
    <property type="entry name" value="PLipase_D/transphosphatidylase"/>
</dbReference>
<evidence type="ECO:0000256" key="2">
    <source>
        <dbReference type="ARBA" id="ARBA00008664"/>
    </source>
</evidence>
<evidence type="ECO:0000313" key="7">
    <source>
        <dbReference type="EMBL" id="BBE10186.1"/>
    </source>
</evidence>
<dbReference type="SUPFAM" id="SSF56024">
    <property type="entry name" value="Phospholipase D/nuclease"/>
    <property type="match status" value="1"/>
</dbReference>
<protein>
    <recommendedName>
        <fullName evidence="3">phospholipase D</fullName>
        <ecNumber evidence="3">3.1.4.4</ecNumber>
    </recommendedName>
</protein>
<dbReference type="PROSITE" id="PS50035">
    <property type="entry name" value="PLD"/>
    <property type="match status" value="1"/>
</dbReference>
<evidence type="ECO:0000256" key="6">
    <source>
        <dbReference type="ARBA" id="ARBA00023098"/>
    </source>
</evidence>